<evidence type="ECO:0000256" key="2">
    <source>
        <dbReference type="ARBA" id="ARBA00012438"/>
    </source>
</evidence>
<dbReference type="Proteomes" id="UP000269669">
    <property type="component" value="Unassembled WGS sequence"/>
</dbReference>
<dbReference type="InterPro" id="IPR004358">
    <property type="entry name" value="Sig_transdc_His_kin-like_C"/>
</dbReference>
<comment type="catalytic activity">
    <reaction evidence="1">
        <text>ATP + protein L-histidine = ADP + protein N-phospho-L-histidine.</text>
        <dbReference type="EC" id="2.7.13.3"/>
    </reaction>
</comment>
<dbReference type="InterPro" id="IPR000595">
    <property type="entry name" value="cNMP-bd_dom"/>
</dbReference>
<dbReference type="EC" id="2.7.13.3" evidence="2"/>
<feature type="domain" description="Histidine kinase" evidence="4">
    <location>
        <begin position="267"/>
        <end position="494"/>
    </location>
</feature>
<keyword evidence="5" id="KW-0418">Kinase</keyword>
<accession>A0A428MN01</accession>
<sequence length="498" mass="54728">MAAQGSYEAILPLNEVEPQIFVGPPSRPTPIADIVAALRTITPLSGLADEEYAWLATHCDETVGDDGAVVFLEGNPCDRLHFILMGEIHVRRRHASPTLWIGRAGQMTGKLPFSRMKTYGGDGFTVGPSWSLSLHESHFPALLAAIPSMTQRCVSTLLDRVREVTRMEQQAEKLSALGKLAGNLAHELNNPASAAQRSASSLFAELRQYGDLKYRLGNLCLSDTQTSQYRSWISRTRSTMADYASRADIADDPLAESDRETALLQWLETHNIPNPWAVAPALAETTITTVQLDDLADHATAEVLPVALATFASSLRVERMAETVVNSTVRIFDLIRAIKDYSYMDQAPIQDVDLAQSLETTLTMFNSRLQNVTIERNFDPDLPPVSAYGSELNQVWTALIENALDAMKDRGTLRLTTRSSGQMAFVEVWDTGPGIAPEFKSRIFEPFYTTKAPGKGLGLGLDTAQRIVTKHSGYIQVESRPGATCFQVRLPLDQAGAY</sequence>
<organism evidence="5 6">
    <name type="scientific">Edaphobacter aggregans</name>
    <dbReference type="NCBI Taxonomy" id="570835"/>
    <lineage>
        <taxon>Bacteria</taxon>
        <taxon>Pseudomonadati</taxon>
        <taxon>Acidobacteriota</taxon>
        <taxon>Terriglobia</taxon>
        <taxon>Terriglobales</taxon>
        <taxon>Acidobacteriaceae</taxon>
        <taxon>Edaphobacter</taxon>
    </lineage>
</organism>
<protein>
    <recommendedName>
        <fullName evidence="2">histidine kinase</fullName>
        <ecNumber evidence="2">2.7.13.3</ecNumber>
    </recommendedName>
</protein>
<dbReference type="PANTHER" id="PTHR43065:SF48">
    <property type="entry name" value="HISTIDINE KINASE"/>
    <property type="match status" value="1"/>
</dbReference>
<proteinExistence type="predicted"/>
<dbReference type="Gene3D" id="1.10.287.130">
    <property type="match status" value="1"/>
</dbReference>
<evidence type="ECO:0000256" key="1">
    <source>
        <dbReference type="ARBA" id="ARBA00000085"/>
    </source>
</evidence>
<dbReference type="SUPFAM" id="SSF55874">
    <property type="entry name" value="ATPase domain of HSP90 chaperone/DNA topoisomerase II/histidine kinase"/>
    <property type="match status" value="1"/>
</dbReference>
<dbReference type="Gene3D" id="3.30.565.10">
    <property type="entry name" value="Histidine kinase-like ATPase, C-terminal domain"/>
    <property type="match status" value="1"/>
</dbReference>
<evidence type="ECO:0000259" key="4">
    <source>
        <dbReference type="PROSITE" id="PS50109"/>
    </source>
</evidence>
<reference evidence="5 6" key="1">
    <citation type="submission" date="2018-12" db="EMBL/GenBank/DDBJ databases">
        <title>Sequencing of bacterial isolates from soil warming experiment in Harvard Forest, Massachusetts, USA.</title>
        <authorList>
            <person name="Deangelis K."/>
        </authorList>
    </citation>
    <scope>NUCLEOTIDE SEQUENCE [LARGE SCALE GENOMIC DNA]</scope>
    <source>
        <strain evidence="5 6">EB153</strain>
    </source>
</reference>
<dbReference type="GO" id="GO:0004673">
    <property type="term" value="F:protein histidine kinase activity"/>
    <property type="evidence" value="ECO:0007669"/>
    <property type="project" value="UniProtKB-EC"/>
</dbReference>
<dbReference type="PANTHER" id="PTHR43065">
    <property type="entry name" value="SENSOR HISTIDINE KINASE"/>
    <property type="match status" value="1"/>
</dbReference>
<dbReference type="Pfam" id="PF02518">
    <property type="entry name" value="HATPase_c"/>
    <property type="match status" value="1"/>
</dbReference>
<keyword evidence="5" id="KW-0808">Transferase</keyword>
<comment type="caution">
    <text evidence="5">The sequence shown here is derived from an EMBL/GenBank/DDBJ whole genome shotgun (WGS) entry which is preliminary data.</text>
</comment>
<dbReference type="PRINTS" id="PR00344">
    <property type="entry name" value="BCTRLSENSOR"/>
</dbReference>
<dbReference type="EMBL" id="RSDW01000001">
    <property type="protein sequence ID" value="RSL18281.1"/>
    <property type="molecule type" value="Genomic_DNA"/>
</dbReference>
<dbReference type="InterPro" id="IPR005467">
    <property type="entry name" value="His_kinase_dom"/>
</dbReference>
<dbReference type="PROSITE" id="PS50042">
    <property type="entry name" value="CNMP_BINDING_3"/>
    <property type="match status" value="1"/>
</dbReference>
<dbReference type="RefSeq" id="WP_260472952.1">
    <property type="nucleotide sequence ID" value="NZ_RSDW01000001.1"/>
</dbReference>
<evidence type="ECO:0000259" key="3">
    <source>
        <dbReference type="PROSITE" id="PS50042"/>
    </source>
</evidence>
<dbReference type="SUPFAM" id="SSF51206">
    <property type="entry name" value="cAMP-binding domain-like"/>
    <property type="match status" value="1"/>
</dbReference>
<dbReference type="SMART" id="SM00387">
    <property type="entry name" value="HATPase_c"/>
    <property type="match status" value="1"/>
</dbReference>
<dbReference type="AlphaFoldDB" id="A0A428MN01"/>
<keyword evidence="6" id="KW-1185">Reference proteome</keyword>
<dbReference type="InterPro" id="IPR003594">
    <property type="entry name" value="HATPase_dom"/>
</dbReference>
<evidence type="ECO:0000313" key="6">
    <source>
        <dbReference type="Proteomes" id="UP000269669"/>
    </source>
</evidence>
<dbReference type="InterPro" id="IPR018490">
    <property type="entry name" value="cNMP-bd_dom_sf"/>
</dbReference>
<feature type="domain" description="Cyclic nucleotide-binding" evidence="3">
    <location>
        <begin position="43"/>
        <end position="160"/>
    </location>
</feature>
<name>A0A428MN01_9BACT</name>
<dbReference type="Gene3D" id="2.60.120.10">
    <property type="entry name" value="Jelly Rolls"/>
    <property type="match status" value="1"/>
</dbReference>
<evidence type="ECO:0000313" key="5">
    <source>
        <dbReference type="EMBL" id="RSL18281.1"/>
    </source>
</evidence>
<gene>
    <name evidence="5" type="ORF">EDE15_3843</name>
</gene>
<dbReference type="InterPro" id="IPR036890">
    <property type="entry name" value="HATPase_C_sf"/>
</dbReference>
<dbReference type="InterPro" id="IPR014710">
    <property type="entry name" value="RmlC-like_jellyroll"/>
</dbReference>
<dbReference type="PROSITE" id="PS50109">
    <property type="entry name" value="HIS_KIN"/>
    <property type="match status" value="1"/>
</dbReference>